<evidence type="ECO:0000313" key="2">
    <source>
        <dbReference type="Proteomes" id="UP000031189"/>
    </source>
</evidence>
<evidence type="ECO:0000313" key="1">
    <source>
        <dbReference type="EMBL" id="KHS56961.1"/>
    </source>
</evidence>
<dbReference type="Proteomes" id="UP000031189">
    <property type="component" value="Unassembled WGS sequence"/>
</dbReference>
<dbReference type="EMBL" id="JWHR01000098">
    <property type="protein sequence ID" value="KHS56961.1"/>
    <property type="molecule type" value="Genomic_DNA"/>
</dbReference>
<keyword evidence="2" id="KW-1185">Reference proteome</keyword>
<gene>
    <name evidence="1" type="ORF">QX51_10760</name>
</gene>
<dbReference type="AlphaFoldDB" id="A0A0B3VJJ2"/>
<reference evidence="1 2" key="1">
    <citation type="submission" date="2014-12" db="EMBL/GenBank/DDBJ databases">
        <title>Draft genome sequence of Terrisporobacter sp. 08-306576, isolated from the blood culture of a bacteremia patient.</title>
        <authorList>
            <person name="Lund L.C."/>
            <person name="Sydenham T.V."/>
            <person name="Hogh S.V."/>
            <person name="Skov M.N."/>
            <person name="Kemp M."/>
            <person name="Justesen U.S."/>
        </authorList>
    </citation>
    <scope>NUCLEOTIDE SEQUENCE [LARGE SCALE GENOMIC DNA]</scope>
    <source>
        <strain evidence="1 2">08-306576</strain>
    </source>
</reference>
<feature type="non-terminal residue" evidence="1">
    <location>
        <position position="1"/>
    </location>
</feature>
<name>A0A0B3VJJ2_9FIRM</name>
<proteinExistence type="predicted"/>
<organism evidence="1 2">
    <name type="scientific">Terrisporobacter othiniensis</name>
    <dbReference type="NCBI Taxonomy" id="1577792"/>
    <lineage>
        <taxon>Bacteria</taxon>
        <taxon>Bacillati</taxon>
        <taxon>Bacillota</taxon>
        <taxon>Clostridia</taxon>
        <taxon>Peptostreptococcales</taxon>
        <taxon>Peptostreptococcaceae</taxon>
        <taxon>Terrisporobacter</taxon>
    </lineage>
</organism>
<comment type="caution">
    <text evidence="1">The sequence shown here is derived from an EMBL/GenBank/DDBJ whole genome shotgun (WGS) entry which is preliminary data.</text>
</comment>
<protein>
    <submittedName>
        <fullName evidence="1">Uncharacterized protein</fullName>
    </submittedName>
</protein>
<accession>A0A0B3VJJ2</accession>
<sequence length="96" mass="11234">INILKTNELFEIRFIEDDNDFISISDLDNSILLSNQSCFTLKDDAKDSLYFKFINKDIIINFNTFFDNIFNSSAEYSTREDVITFIEKGIELLTNK</sequence>
<dbReference type="RefSeq" id="WP_039679926.1">
    <property type="nucleotide sequence ID" value="NZ_JWHR01000098.1"/>
</dbReference>